<feature type="transmembrane region" description="Helical" evidence="1">
    <location>
        <begin position="44"/>
        <end position="63"/>
    </location>
</feature>
<proteinExistence type="predicted"/>
<feature type="transmembrane region" description="Helical" evidence="1">
    <location>
        <begin position="158"/>
        <end position="179"/>
    </location>
</feature>
<keyword evidence="4" id="KW-1185">Reference proteome</keyword>
<dbReference type="Proteomes" id="UP000616114">
    <property type="component" value="Unassembled WGS sequence"/>
</dbReference>
<sequence length="191" mass="20316">MAPAMAAWKRHRSDLIGTAVLGTVGTIATVMGLGYGVFTEGNRVGPGFLPVVVGLFILVAAGLELGRILFAGRALSEGSVMALVEDVEQEAAEQISETRREEQRDTFGRTAKQRNWAPLYIFAVLAAALLLVDLVGLVLSFALAVAFLIIVIERRPWWVGLLATAGAVAFIVVIFKALLGIPLPSGYLGLI</sequence>
<evidence type="ECO:0000313" key="3">
    <source>
        <dbReference type="EMBL" id="GGA11785.1"/>
    </source>
</evidence>
<dbReference type="AlphaFoldDB" id="A0A8J2XKQ5"/>
<evidence type="ECO:0000313" key="4">
    <source>
        <dbReference type="Proteomes" id="UP000616114"/>
    </source>
</evidence>
<organism evidence="3 4">
    <name type="scientific">Sediminivirga luteola</name>
    <dbReference type="NCBI Taxonomy" id="1774748"/>
    <lineage>
        <taxon>Bacteria</taxon>
        <taxon>Bacillati</taxon>
        <taxon>Actinomycetota</taxon>
        <taxon>Actinomycetes</taxon>
        <taxon>Micrococcales</taxon>
        <taxon>Brevibacteriaceae</taxon>
        <taxon>Sediminivirga</taxon>
    </lineage>
</organism>
<accession>A0A8J2XKQ5</accession>
<keyword evidence="1" id="KW-0812">Transmembrane</keyword>
<gene>
    <name evidence="3" type="ORF">GCM10011333_13350</name>
</gene>
<feature type="domain" description="DUF1468" evidence="2">
    <location>
        <begin position="17"/>
        <end position="184"/>
    </location>
</feature>
<name>A0A8J2XKQ5_9MICO</name>
<comment type="caution">
    <text evidence="3">The sequence shown here is derived from an EMBL/GenBank/DDBJ whole genome shotgun (WGS) entry which is preliminary data.</text>
</comment>
<dbReference type="Pfam" id="PF07331">
    <property type="entry name" value="TctB"/>
    <property type="match status" value="1"/>
</dbReference>
<feature type="transmembrane region" description="Helical" evidence="1">
    <location>
        <begin position="15"/>
        <end position="38"/>
    </location>
</feature>
<keyword evidence="1" id="KW-0472">Membrane</keyword>
<protein>
    <recommendedName>
        <fullName evidence="2">DUF1468 domain-containing protein</fullName>
    </recommendedName>
</protein>
<keyword evidence="1" id="KW-1133">Transmembrane helix</keyword>
<reference evidence="3" key="2">
    <citation type="submission" date="2020-09" db="EMBL/GenBank/DDBJ databases">
        <authorList>
            <person name="Sun Q."/>
            <person name="Zhou Y."/>
        </authorList>
    </citation>
    <scope>NUCLEOTIDE SEQUENCE</scope>
    <source>
        <strain evidence="3">CGMCC 1.12785</strain>
    </source>
</reference>
<feature type="transmembrane region" description="Helical" evidence="1">
    <location>
        <begin position="119"/>
        <end position="152"/>
    </location>
</feature>
<dbReference type="EMBL" id="BMFY01000004">
    <property type="protein sequence ID" value="GGA11785.1"/>
    <property type="molecule type" value="Genomic_DNA"/>
</dbReference>
<evidence type="ECO:0000256" key="1">
    <source>
        <dbReference type="SAM" id="Phobius"/>
    </source>
</evidence>
<evidence type="ECO:0000259" key="2">
    <source>
        <dbReference type="Pfam" id="PF07331"/>
    </source>
</evidence>
<reference evidence="3" key="1">
    <citation type="journal article" date="2014" name="Int. J. Syst. Evol. Microbiol.">
        <title>Complete genome sequence of Corynebacterium casei LMG S-19264T (=DSM 44701T), isolated from a smear-ripened cheese.</title>
        <authorList>
            <consortium name="US DOE Joint Genome Institute (JGI-PGF)"/>
            <person name="Walter F."/>
            <person name="Albersmeier A."/>
            <person name="Kalinowski J."/>
            <person name="Ruckert C."/>
        </authorList>
    </citation>
    <scope>NUCLEOTIDE SEQUENCE</scope>
    <source>
        <strain evidence="3">CGMCC 1.12785</strain>
    </source>
</reference>
<dbReference type="InterPro" id="IPR009936">
    <property type="entry name" value="DUF1468"/>
</dbReference>